<feature type="compositionally biased region" description="Basic and acidic residues" evidence="1">
    <location>
        <begin position="40"/>
        <end position="53"/>
    </location>
</feature>
<protein>
    <recommendedName>
        <fullName evidence="4">Transposase</fullName>
    </recommendedName>
</protein>
<dbReference type="Proteomes" id="UP001501447">
    <property type="component" value="Unassembled WGS sequence"/>
</dbReference>
<feature type="region of interest" description="Disordered" evidence="1">
    <location>
        <begin position="78"/>
        <end position="111"/>
    </location>
</feature>
<gene>
    <name evidence="2" type="ORF">GCM10009863_56280</name>
</gene>
<evidence type="ECO:0008006" key="4">
    <source>
        <dbReference type="Google" id="ProtNLM"/>
    </source>
</evidence>
<reference evidence="3" key="1">
    <citation type="journal article" date="2019" name="Int. J. Syst. Evol. Microbiol.">
        <title>The Global Catalogue of Microorganisms (GCM) 10K type strain sequencing project: providing services to taxonomists for standard genome sequencing and annotation.</title>
        <authorList>
            <consortium name="The Broad Institute Genomics Platform"/>
            <consortium name="The Broad Institute Genome Sequencing Center for Infectious Disease"/>
            <person name="Wu L."/>
            <person name="Ma J."/>
        </authorList>
    </citation>
    <scope>NUCLEOTIDE SEQUENCE [LARGE SCALE GENOMIC DNA]</scope>
    <source>
        <strain evidence="3">JCM 16373</strain>
    </source>
</reference>
<evidence type="ECO:0000313" key="3">
    <source>
        <dbReference type="Proteomes" id="UP001501447"/>
    </source>
</evidence>
<sequence length="111" mass="12287">MRAGFASPTRGTVRVGTSPRRTGLSRDQALGRLPDFRTLGSDHRGNRQSRPDVPEFDVIEAATRRRTTGHSHVILLDLPTGRRVPRPHSRPGHPLGHRKAGRLAARRSCLC</sequence>
<comment type="caution">
    <text evidence="2">The sequence shown here is derived from an EMBL/GenBank/DDBJ whole genome shotgun (WGS) entry which is preliminary data.</text>
</comment>
<accession>A0ABP6D5Q3</accession>
<organism evidence="2 3">
    <name type="scientific">Streptomyces axinellae</name>
    <dbReference type="NCBI Taxonomy" id="552788"/>
    <lineage>
        <taxon>Bacteria</taxon>
        <taxon>Bacillati</taxon>
        <taxon>Actinomycetota</taxon>
        <taxon>Actinomycetes</taxon>
        <taxon>Kitasatosporales</taxon>
        <taxon>Streptomycetaceae</taxon>
        <taxon>Streptomyces</taxon>
    </lineage>
</organism>
<keyword evidence="3" id="KW-1185">Reference proteome</keyword>
<dbReference type="EMBL" id="BAAARJ010000021">
    <property type="protein sequence ID" value="GAA2632927.1"/>
    <property type="molecule type" value="Genomic_DNA"/>
</dbReference>
<proteinExistence type="predicted"/>
<feature type="region of interest" description="Disordered" evidence="1">
    <location>
        <begin position="1"/>
        <end position="54"/>
    </location>
</feature>
<evidence type="ECO:0000256" key="1">
    <source>
        <dbReference type="SAM" id="MobiDB-lite"/>
    </source>
</evidence>
<name>A0ABP6D5Q3_9ACTN</name>
<feature type="compositionally biased region" description="Basic residues" evidence="1">
    <location>
        <begin position="83"/>
        <end position="105"/>
    </location>
</feature>
<evidence type="ECO:0000313" key="2">
    <source>
        <dbReference type="EMBL" id="GAA2632927.1"/>
    </source>
</evidence>